<dbReference type="Pfam" id="PF00847">
    <property type="entry name" value="AP2"/>
    <property type="match status" value="1"/>
</dbReference>
<dbReference type="FunFam" id="3.30.730.10:FF:000001">
    <property type="entry name" value="Ethylene-responsive transcription factor 2"/>
    <property type="match status" value="1"/>
</dbReference>
<evidence type="ECO:0000256" key="6">
    <source>
        <dbReference type="ARBA" id="ARBA00024343"/>
    </source>
</evidence>
<keyword evidence="2" id="KW-0805">Transcription regulation</keyword>
<evidence type="ECO:0000256" key="4">
    <source>
        <dbReference type="ARBA" id="ARBA00023163"/>
    </source>
</evidence>
<sequence length="218" mass="24237">MDSSFFHHHQISGFSLEPSPFDSLECFSPWDEPLFSDNSLPFNINGSKEMLPEGATDSSQPVSSAGAKEDEESSNAKEAAISKDEKSYRGVRRRPWGKFAAEIRDSNRHGRRVWLGTFDTAEDAALAYDRAAYLMRGSMAILNFPVERVKESLRDMKHDHEDGGSPVLVSAPECGRSKGRKSANRKNEDKDVSPRDVLVLEDLGADYLEQLLCSSGSY</sequence>
<evidence type="ECO:0000313" key="10">
    <source>
        <dbReference type="Proteomes" id="UP000288805"/>
    </source>
</evidence>
<feature type="domain" description="AP2/ERF" evidence="8">
    <location>
        <begin position="87"/>
        <end position="145"/>
    </location>
</feature>
<keyword evidence="4" id="KW-0804">Transcription</keyword>
<protein>
    <submittedName>
        <fullName evidence="9">Ethylene-responsive transcription factor 1B</fullName>
    </submittedName>
</protein>
<dbReference type="CDD" id="cd00018">
    <property type="entry name" value="AP2"/>
    <property type="match status" value="1"/>
</dbReference>
<comment type="subcellular location">
    <subcellularLocation>
        <location evidence="1">Nucleus</location>
    </subcellularLocation>
</comment>
<evidence type="ECO:0000313" key="9">
    <source>
        <dbReference type="EMBL" id="RVW24598.1"/>
    </source>
</evidence>
<dbReference type="PANTHER" id="PTHR31190:SF193">
    <property type="entry name" value="AP2 DOMAIN CLASS TRANSCRIPTION FACTOR"/>
    <property type="match status" value="1"/>
</dbReference>
<gene>
    <name evidence="9" type="primary">ERF1B_3</name>
    <name evidence="9" type="ORF">CK203_090189</name>
</gene>
<dbReference type="PRINTS" id="PR00367">
    <property type="entry name" value="ETHRSPELEMNT"/>
</dbReference>
<dbReference type="InterPro" id="IPR016177">
    <property type="entry name" value="DNA-bd_dom_sf"/>
</dbReference>
<dbReference type="SMART" id="SM00380">
    <property type="entry name" value="AP2"/>
    <property type="match status" value="1"/>
</dbReference>
<dbReference type="AlphaFoldDB" id="A0A438CN42"/>
<evidence type="ECO:0000256" key="1">
    <source>
        <dbReference type="ARBA" id="ARBA00004123"/>
    </source>
</evidence>
<accession>A0A438CN42</accession>
<dbReference type="EMBL" id="QGNW01002169">
    <property type="protein sequence ID" value="RVW24598.1"/>
    <property type="molecule type" value="Genomic_DNA"/>
</dbReference>
<dbReference type="InterPro" id="IPR036955">
    <property type="entry name" value="AP2/ERF_dom_sf"/>
</dbReference>
<feature type="region of interest" description="Disordered" evidence="7">
    <location>
        <begin position="157"/>
        <end position="191"/>
    </location>
</feature>
<comment type="caution">
    <text evidence="9">The sequence shown here is derived from an EMBL/GenBank/DDBJ whole genome shotgun (WGS) entry which is preliminary data.</text>
</comment>
<dbReference type="SUPFAM" id="SSF54171">
    <property type="entry name" value="DNA-binding domain"/>
    <property type="match status" value="1"/>
</dbReference>
<dbReference type="Gene3D" id="3.30.730.10">
    <property type="entry name" value="AP2/ERF domain"/>
    <property type="match status" value="1"/>
</dbReference>
<evidence type="ECO:0000256" key="7">
    <source>
        <dbReference type="SAM" id="MobiDB-lite"/>
    </source>
</evidence>
<evidence type="ECO:0000256" key="3">
    <source>
        <dbReference type="ARBA" id="ARBA00023125"/>
    </source>
</evidence>
<evidence type="ECO:0000256" key="2">
    <source>
        <dbReference type="ARBA" id="ARBA00023015"/>
    </source>
</evidence>
<name>A0A438CN42_VITVI</name>
<dbReference type="Proteomes" id="UP000288805">
    <property type="component" value="Unassembled WGS sequence"/>
</dbReference>
<proteinExistence type="inferred from homology"/>
<reference evidence="9 10" key="1">
    <citation type="journal article" date="2018" name="PLoS Genet.">
        <title>Population sequencing reveals clonal diversity and ancestral inbreeding in the grapevine cultivar Chardonnay.</title>
        <authorList>
            <person name="Roach M.J."/>
            <person name="Johnson D.L."/>
            <person name="Bohlmann J."/>
            <person name="van Vuuren H.J."/>
            <person name="Jones S.J."/>
            <person name="Pretorius I.S."/>
            <person name="Schmidt S.A."/>
            <person name="Borneman A.R."/>
        </authorList>
    </citation>
    <scope>NUCLEOTIDE SEQUENCE [LARGE SCALE GENOMIC DNA]</scope>
    <source>
        <strain evidence="10">cv. Chardonnay</strain>
        <tissue evidence="9">Leaf</tissue>
    </source>
</reference>
<organism evidence="9 10">
    <name type="scientific">Vitis vinifera</name>
    <name type="common">Grape</name>
    <dbReference type="NCBI Taxonomy" id="29760"/>
    <lineage>
        <taxon>Eukaryota</taxon>
        <taxon>Viridiplantae</taxon>
        <taxon>Streptophyta</taxon>
        <taxon>Embryophyta</taxon>
        <taxon>Tracheophyta</taxon>
        <taxon>Spermatophyta</taxon>
        <taxon>Magnoliopsida</taxon>
        <taxon>eudicotyledons</taxon>
        <taxon>Gunneridae</taxon>
        <taxon>Pentapetalae</taxon>
        <taxon>rosids</taxon>
        <taxon>Vitales</taxon>
        <taxon>Vitaceae</taxon>
        <taxon>Viteae</taxon>
        <taxon>Vitis</taxon>
    </lineage>
</organism>
<dbReference type="PANTHER" id="PTHR31190">
    <property type="entry name" value="DNA-BINDING DOMAIN"/>
    <property type="match status" value="1"/>
</dbReference>
<dbReference type="GO" id="GO:0003700">
    <property type="term" value="F:DNA-binding transcription factor activity"/>
    <property type="evidence" value="ECO:0007669"/>
    <property type="project" value="InterPro"/>
</dbReference>
<dbReference type="GO" id="GO:0009873">
    <property type="term" value="P:ethylene-activated signaling pathway"/>
    <property type="evidence" value="ECO:0007669"/>
    <property type="project" value="InterPro"/>
</dbReference>
<dbReference type="PROSITE" id="PS51032">
    <property type="entry name" value="AP2_ERF"/>
    <property type="match status" value="1"/>
</dbReference>
<dbReference type="InterPro" id="IPR001471">
    <property type="entry name" value="AP2/ERF_dom"/>
</dbReference>
<comment type="similarity">
    <text evidence="6">Belongs to the AP2/ERF transcription factor family. ERF subfamily.</text>
</comment>
<evidence type="ECO:0000259" key="8">
    <source>
        <dbReference type="PROSITE" id="PS51032"/>
    </source>
</evidence>
<keyword evidence="3" id="KW-0238">DNA-binding</keyword>
<dbReference type="GO" id="GO:0003677">
    <property type="term" value="F:DNA binding"/>
    <property type="evidence" value="ECO:0007669"/>
    <property type="project" value="UniProtKB-KW"/>
</dbReference>
<dbReference type="GO" id="GO:0005634">
    <property type="term" value="C:nucleus"/>
    <property type="evidence" value="ECO:0007669"/>
    <property type="project" value="UniProtKB-SubCell"/>
</dbReference>
<keyword evidence="5" id="KW-0539">Nucleus</keyword>
<dbReference type="InterPro" id="IPR044808">
    <property type="entry name" value="ERF_plant"/>
</dbReference>
<feature type="region of interest" description="Disordered" evidence="7">
    <location>
        <begin position="45"/>
        <end position="86"/>
    </location>
</feature>
<evidence type="ECO:0000256" key="5">
    <source>
        <dbReference type="ARBA" id="ARBA00023242"/>
    </source>
</evidence>